<reference evidence="1" key="1">
    <citation type="submission" date="2021-05" db="EMBL/GenBank/DDBJ databases">
        <authorList>
            <person name="Scholz U."/>
            <person name="Mascher M."/>
            <person name="Fiebig A."/>
        </authorList>
    </citation>
    <scope>NUCLEOTIDE SEQUENCE [LARGE SCALE GENOMIC DNA]</scope>
</reference>
<dbReference type="Proteomes" id="UP001732700">
    <property type="component" value="Chromosome 1D"/>
</dbReference>
<proteinExistence type="predicted"/>
<dbReference type="EnsemblPlants" id="AVESA.00010b.r2.1DG0151380.1">
    <property type="protein sequence ID" value="AVESA.00010b.r2.1DG0151380.1.CDS"/>
    <property type="gene ID" value="AVESA.00010b.r2.1DG0151380"/>
</dbReference>
<evidence type="ECO:0000313" key="1">
    <source>
        <dbReference type="EnsemblPlants" id="AVESA.00010b.r2.1DG0151380.1.CDS"/>
    </source>
</evidence>
<protein>
    <submittedName>
        <fullName evidence="1">Uncharacterized protein</fullName>
    </submittedName>
</protein>
<sequence>MERVELFEFSENHTIQGMESLTGAARSSSLKTVTIGSCVGLENISFRGCQGLKDLFFTGLFASLEKLDLSNTAIKILDLRKLDAAHLKRLILLGCKKLRAILWPLKEQTPQIVEVLHINTIKSASSGQSKWEEEKASASTRSSSAAVTKSGNGRSASFDSNWSITVRDQTILQSFVPVGDYLNQKYVHIEMDSYPSGDVAVGSSEGAQRFTCLRQSGNCLYGNDDIFQAHLQAAANEGVIGMWSCPPIPAPKAEDCYLHIEDEAEMKSEQQQSSNVETSTNAALTPAFICNIAKMLHMHNSLSIAGFPFPPGSNWNRLEWCQVESCPKLRFVFPPPQECGGKDIFYQLGRFWASQLPEVHLIWSWIPQSQPSKDSFHWLKLLHLDRCPRLVYVLPFFLLMVTLPNLETLEIMCCADLTEVFPLSIKCQDKHSVIEFPRLRIIHLYELPMMQRICGHTLFAPRLETIKIRGCWNLRHMPIRGGNIKPKVDCEKEWWDSLEWDGLEKNHHPSLYQMYSSPYYKNFQLPRSTILR</sequence>
<reference evidence="1" key="2">
    <citation type="submission" date="2025-09" db="UniProtKB">
        <authorList>
            <consortium name="EnsemblPlants"/>
        </authorList>
    </citation>
    <scope>IDENTIFICATION</scope>
</reference>
<accession>A0ACD5TZE4</accession>
<organism evidence="1 2">
    <name type="scientific">Avena sativa</name>
    <name type="common">Oat</name>
    <dbReference type="NCBI Taxonomy" id="4498"/>
    <lineage>
        <taxon>Eukaryota</taxon>
        <taxon>Viridiplantae</taxon>
        <taxon>Streptophyta</taxon>
        <taxon>Embryophyta</taxon>
        <taxon>Tracheophyta</taxon>
        <taxon>Spermatophyta</taxon>
        <taxon>Magnoliopsida</taxon>
        <taxon>Liliopsida</taxon>
        <taxon>Poales</taxon>
        <taxon>Poaceae</taxon>
        <taxon>BOP clade</taxon>
        <taxon>Pooideae</taxon>
        <taxon>Poodae</taxon>
        <taxon>Poeae</taxon>
        <taxon>Poeae Chloroplast Group 1 (Aveneae type)</taxon>
        <taxon>Aveninae</taxon>
        <taxon>Avena</taxon>
    </lineage>
</organism>
<keyword evidence="2" id="KW-1185">Reference proteome</keyword>
<name>A0ACD5TZE4_AVESA</name>
<evidence type="ECO:0000313" key="2">
    <source>
        <dbReference type="Proteomes" id="UP001732700"/>
    </source>
</evidence>